<keyword evidence="3" id="KW-1185">Reference proteome</keyword>
<evidence type="ECO:0000313" key="3">
    <source>
        <dbReference type="Proteomes" id="UP001064971"/>
    </source>
</evidence>
<feature type="domain" description="NmrA-like" evidence="1">
    <location>
        <begin position="2"/>
        <end position="229"/>
    </location>
</feature>
<gene>
    <name evidence="2" type="ORF">DAETH_17610</name>
</gene>
<dbReference type="Gene3D" id="3.40.50.720">
    <property type="entry name" value="NAD(P)-binding Rossmann-like Domain"/>
    <property type="match status" value="1"/>
</dbReference>
<dbReference type="SUPFAM" id="SSF51735">
    <property type="entry name" value="NAD(P)-binding Rossmann-fold domains"/>
    <property type="match status" value="1"/>
</dbReference>
<accession>A0ABN6REL9</accession>
<evidence type="ECO:0000313" key="2">
    <source>
        <dbReference type="EMBL" id="BDP41792.1"/>
    </source>
</evidence>
<dbReference type="Pfam" id="PF05368">
    <property type="entry name" value="NmrA"/>
    <property type="match status" value="1"/>
</dbReference>
<dbReference type="Proteomes" id="UP001064971">
    <property type="component" value="Chromosome"/>
</dbReference>
<dbReference type="InterPro" id="IPR036291">
    <property type="entry name" value="NAD(P)-bd_dom_sf"/>
</dbReference>
<dbReference type="RefSeq" id="WP_264774519.1">
    <property type="nucleotide sequence ID" value="NZ_AP026560.1"/>
</dbReference>
<dbReference type="PANTHER" id="PTHR47129">
    <property type="entry name" value="QUINONE OXIDOREDUCTASE 2"/>
    <property type="match status" value="1"/>
</dbReference>
<protein>
    <submittedName>
        <fullName evidence="2">NmrA family transcriptional regulator</fullName>
    </submittedName>
</protein>
<reference evidence="2" key="1">
    <citation type="submission" date="2022-07" db="EMBL/GenBank/DDBJ databases">
        <title>Complete Genome Sequence of the Radioresistant Bacterium Deinococcus aetherius ST0316, Isolated from the Air Dust collected in Lower Stratosphere above Japan.</title>
        <authorList>
            <person name="Satoh K."/>
            <person name="Hagiwara K."/>
            <person name="Katsumata K."/>
            <person name="Kubo A."/>
            <person name="Yokobori S."/>
            <person name="Yamagishi A."/>
            <person name="Oono Y."/>
            <person name="Narumi I."/>
        </authorList>
    </citation>
    <scope>NUCLEOTIDE SEQUENCE</scope>
    <source>
        <strain evidence="2">ST0316</strain>
    </source>
</reference>
<dbReference type="InterPro" id="IPR052718">
    <property type="entry name" value="NmrA-type_oxidoreductase"/>
</dbReference>
<dbReference type="CDD" id="cd05269">
    <property type="entry name" value="TMR_SDR_a"/>
    <property type="match status" value="1"/>
</dbReference>
<organism evidence="2 3">
    <name type="scientific">Deinococcus aetherius</name>
    <dbReference type="NCBI Taxonomy" id="200252"/>
    <lineage>
        <taxon>Bacteria</taxon>
        <taxon>Thermotogati</taxon>
        <taxon>Deinococcota</taxon>
        <taxon>Deinococci</taxon>
        <taxon>Deinococcales</taxon>
        <taxon>Deinococcaceae</taxon>
        <taxon>Deinococcus</taxon>
    </lineage>
</organism>
<dbReference type="PANTHER" id="PTHR47129:SF1">
    <property type="entry name" value="NMRA-LIKE DOMAIN-CONTAINING PROTEIN"/>
    <property type="match status" value="1"/>
</dbReference>
<sequence>MIFLTGVSGQLSGRIARLLLDRGVPFRASTRDPGQVPWLTERGVEVVATEYEAPGFADAVRGSTHLLLLSTPAHDEAARVRQHLRAIQAAREAGVERISYTSFLDVDPTSPFRAAATHAATEQALRGSGARFTILRPSLYLDSLGMTLRQAAQSGVHRAPTGDARATYVSRDDIAAVAAALLEGGGHEGEVLEITGSESLTQAEVAERLGRVTGREVRYEAVSLEEFQAGLAAAGFPPPAVAGVGGIYAAIAAGHFDRVTDVVERMTGQPATGLEAYLRGVFPAT</sequence>
<name>A0ABN6REL9_9DEIO</name>
<dbReference type="InterPro" id="IPR008030">
    <property type="entry name" value="NmrA-like"/>
</dbReference>
<dbReference type="Gene3D" id="3.90.25.10">
    <property type="entry name" value="UDP-galactose 4-epimerase, domain 1"/>
    <property type="match status" value="1"/>
</dbReference>
<dbReference type="EMBL" id="AP026560">
    <property type="protein sequence ID" value="BDP41792.1"/>
    <property type="molecule type" value="Genomic_DNA"/>
</dbReference>
<proteinExistence type="predicted"/>
<evidence type="ECO:0000259" key="1">
    <source>
        <dbReference type="Pfam" id="PF05368"/>
    </source>
</evidence>